<keyword evidence="3" id="KW-1185">Reference proteome</keyword>
<proteinExistence type="predicted"/>
<comment type="caution">
    <text evidence="2">The sequence shown here is derived from an EMBL/GenBank/DDBJ whole genome shotgun (WGS) entry which is preliminary data.</text>
</comment>
<feature type="region of interest" description="Disordered" evidence="1">
    <location>
        <begin position="148"/>
        <end position="175"/>
    </location>
</feature>
<dbReference type="AlphaFoldDB" id="A0A9P8IH97"/>
<dbReference type="Proteomes" id="UP000750711">
    <property type="component" value="Unassembled WGS sequence"/>
</dbReference>
<gene>
    <name evidence="2" type="ORF">GP486_007619</name>
</gene>
<dbReference type="InterPro" id="IPR012340">
    <property type="entry name" value="NA-bd_OB-fold"/>
</dbReference>
<evidence type="ECO:0000313" key="3">
    <source>
        <dbReference type="Proteomes" id="UP000750711"/>
    </source>
</evidence>
<protein>
    <submittedName>
        <fullName evidence="2">Uncharacterized protein</fullName>
    </submittedName>
</protein>
<feature type="region of interest" description="Disordered" evidence="1">
    <location>
        <begin position="406"/>
        <end position="443"/>
    </location>
</feature>
<feature type="region of interest" description="Disordered" evidence="1">
    <location>
        <begin position="40"/>
        <end position="61"/>
    </location>
</feature>
<evidence type="ECO:0000256" key="1">
    <source>
        <dbReference type="SAM" id="MobiDB-lite"/>
    </source>
</evidence>
<feature type="compositionally biased region" description="Low complexity" evidence="1">
    <location>
        <begin position="165"/>
        <end position="175"/>
    </location>
</feature>
<feature type="compositionally biased region" description="Basic and acidic residues" evidence="1">
    <location>
        <begin position="412"/>
        <end position="422"/>
    </location>
</feature>
<organism evidence="2 3">
    <name type="scientific">Trichoglossum hirsutum</name>
    <dbReference type="NCBI Taxonomy" id="265104"/>
    <lineage>
        <taxon>Eukaryota</taxon>
        <taxon>Fungi</taxon>
        <taxon>Dikarya</taxon>
        <taxon>Ascomycota</taxon>
        <taxon>Pezizomycotina</taxon>
        <taxon>Geoglossomycetes</taxon>
        <taxon>Geoglossales</taxon>
        <taxon>Geoglossaceae</taxon>
        <taxon>Trichoglossum</taxon>
    </lineage>
</organism>
<dbReference type="EMBL" id="JAGHQM010002262">
    <property type="protein sequence ID" value="KAH0551022.1"/>
    <property type="molecule type" value="Genomic_DNA"/>
</dbReference>
<reference evidence="2" key="1">
    <citation type="submission" date="2021-03" db="EMBL/GenBank/DDBJ databases">
        <title>Comparative genomics and phylogenomic investigation of the class Geoglossomycetes provide insights into ecological specialization and systematics.</title>
        <authorList>
            <person name="Melie T."/>
            <person name="Pirro S."/>
            <person name="Miller A.N."/>
            <person name="Quandt A."/>
        </authorList>
    </citation>
    <scope>NUCLEOTIDE SEQUENCE</scope>
    <source>
        <strain evidence="2">CAQ_001_2017</strain>
    </source>
</reference>
<evidence type="ECO:0000313" key="2">
    <source>
        <dbReference type="EMBL" id="KAH0551022.1"/>
    </source>
</evidence>
<feature type="compositionally biased region" description="Basic and acidic residues" evidence="1">
    <location>
        <begin position="47"/>
        <end position="61"/>
    </location>
</feature>
<dbReference type="Gene3D" id="2.40.50.140">
    <property type="entry name" value="Nucleic acid-binding proteins"/>
    <property type="match status" value="1"/>
</dbReference>
<feature type="region of interest" description="Disordered" evidence="1">
    <location>
        <begin position="102"/>
        <end position="123"/>
    </location>
</feature>
<name>A0A9P8IH97_9PEZI</name>
<sequence length="443" mass="48735">MPAPAPAAKHIFFTGAPDAASLSWKPSDLTAEISPSFTRYLSGTVPPREEQSGVEGNEGHRSPAWRLLPLARQHLQTGFTPASQTEPDDVGWEDQEASFLTTSSLSSGGPQGRDGQGHESVSQTEDEVLTQFYAHSLALHEATQSEIHEEPRQAVGSEGQIEAASSDLSDSSLDGDSSFFDSLSSQKRRTVAPVLPPAAKAAPIHDLGDIPNAAYLHSITPQTMAVNLIVGILDIKPPRLVKIRRGSGRKEMEVIEILVADETRSGFGITFWLWPEREGPVSPARRADEKIRQRQSNESEGLRNTLKKLRPQDIILARNVALSSFRGQVYGQLLRMDLARLYLLYRNPACRGEDYDSDIDDDDEIPCVYRLSELVGRECASDHPQTRKVKRVRDWVLHFVAGPAHPTVRQTRGREAPTEKSGLRARGWSGGNDSAMMPPDTPL</sequence>
<accession>A0A9P8IH97</accession>